<dbReference type="Proteomes" id="UP001054889">
    <property type="component" value="Unassembled WGS sequence"/>
</dbReference>
<feature type="region of interest" description="Disordered" evidence="1">
    <location>
        <begin position="55"/>
        <end position="86"/>
    </location>
</feature>
<proteinExistence type="predicted"/>
<evidence type="ECO:0000313" key="3">
    <source>
        <dbReference type="Proteomes" id="UP001054889"/>
    </source>
</evidence>
<dbReference type="EMBL" id="BQKI01000023">
    <property type="protein sequence ID" value="GJN12498.1"/>
    <property type="molecule type" value="Genomic_DNA"/>
</dbReference>
<feature type="compositionally biased region" description="Low complexity" evidence="1">
    <location>
        <begin position="60"/>
        <end position="71"/>
    </location>
</feature>
<evidence type="ECO:0000256" key="1">
    <source>
        <dbReference type="SAM" id="MobiDB-lite"/>
    </source>
</evidence>
<evidence type="ECO:0000313" key="2">
    <source>
        <dbReference type="EMBL" id="GJN12498.1"/>
    </source>
</evidence>
<sequence>MRLPIAETTDLGRLQSYMVSVLRVLKLLTTEEGVVIEKSHPSSTKLVRFLRSPSHVKIDPNSPSEPNPRSSCCKDPRLPSEERKSTETIFPLRLSSFNNRKFLEMNGLADEKSVPSSRKISRELSFEKFGTYPERPP</sequence>
<comment type="caution">
    <text evidence="2">The sequence shown here is derived from an EMBL/GenBank/DDBJ whole genome shotgun (WGS) entry which is preliminary data.</text>
</comment>
<dbReference type="AlphaFoldDB" id="A0AAV5DPP8"/>
<protein>
    <submittedName>
        <fullName evidence="2">Uncharacterized protein</fullName>
    </submittedName>
</protein>
<reference evidence="2" key="1">
    <citation type="journal article" date="2018" name="DNA Res.">
        <title>Multiple hybrid de novo genome assembly of finger millet, an orphan allotetraploid crop.</title>
        <authorList>
            <person name="Hatakeyama M."/>
            <person name="Aluri S."/>
            <person name="Balachadran M.T."/>
            <person name="Sivarajan S.R."/>
            <person name="Patrignani A."/>
            <person name="Gruter S."/>
            <person name="Poveda L."/>
            <person name="Shimizu-Inatsugi R."/>
            <person name="Baeten J."/>
            <person name="Francoijs K.J."/>
            <person name="Nataraja K.N."/>
            <person name="Reddy Y.A.N."/>
            <person name="Phadnis S."/>
            <person name="Ravikumar R.L."/>
            <person name="Schlapbach R."/>
            <person name="Sreeman S.M."/>
            <person name="Shimizu K.K."/>
        </authorList>
    </citation>
    <scope>NUCLEOTIDE SEQUENCE</scope>
</reference>
<reference evidence="2" key="2">
    <citation type="submission" date="2021-12" db="EMBL/GenBank/DDBJ databases">
        <title>Resequencing data analysis of finger millet.</title>
        <authorList>
            <person name="Hatakeyama M."/>
            <person name="Aluri S."/>
            <person name="Balachadran M.T."/>
            <person name="Sivarajan S.R."/>
            <person name="Poveda L."/>
            <person name="Shimizu-Inatsugi R."/>
            <person name="Schlapbach R."/>
            <person name="Sreeman S.M."/>
            <person name="Shimizu K.K."/>
        </authorList>
    </citation>
    <scope>NUCLEOTIDE SEQUENCE</scope>
</reference>
<organism evidence="2 3">
    <name type="scientific">Eleusine coracana subsp. coracana</name>
    <dbReference type="NCBI Taxonomy" id="191504"/>
    <lineage>
        <taxon>Eukaryota</taxon>
        <taxon>Viridiplantae</taxon>
        <taxon>Streptophyta</taxon>
        <taxon>Embryophyta</taxon>
        <taxon>Tracheophyta</taxon>
        <taxon>Spermatophyta</taxon>
        <taxon>Magnoliopsida</taxon>
        <taxon>Liliopsida</taxon>
        <taxon>Poales</taxon>
        <taxon>Poaceae</taxon>
        <taxon>PACMAD clade</taxon>
        <taxon>Chloridoideae</taxon>
        <taxon>Cynodonteae</taxon>
        <taxon>Eleusininae</taxon>
        <taxon>Eleusine</taxon>
    </lineage>
</organism>
<gene>
    <name evidence="2" type="primary">ga30781</name>
    <name evidence="2" type="ORF">PR202_ga30781</name>
</gene>
<name>A0AAV5DPP8_ELECO</name>
<accession>A0AAV5DPP8</accession>
<keyword evidence="3" id="KW-1185">Reference proteome</keyword>
<feature type="compositionally biased region" description="Basic and acidic residues" evidence="1">
    <location>
        <begin position="72"/>
        <end position="86"/>
    </location>
</feature>